<evidence type="ECO:0000313" key="3">
    <source>
        <dbReference type="Proteomes" id="UP000014975"/>
    </source>
</evidence>
<proteinExistence type="predicted"/>
<dbReference type="RefSeq" id="WP_020887019.1">
    <property type="nucleotide sequence ID" value="NZ_ATHI01000026.1"/>
</dbReference>
<comment type="caution">
    <text evidence="2">The sequence shown here is derived from an EMBL/GenBank/DDBJ whole genome shotgun (WGS) entry which is preliminary data.</text>
</comment>
<dbReference type="AlphaFoldDB" id="S7UGE2"/>
<organism evidence="2 3">
    <name type="scientific">Alkalidesulfovibrio alkalitolerans DSM 16529</name>
    <dbReference type="NCBI Taxonomy" id="1121439"/>
    <lineage>
        <taxon>Bacteria</taxon>
        <taxon>Pseudomonadati</taxon>
        <taxon>Thermodesulfobacteriota</taxon>
        <taxon>Desulfovibrionia</taxon>
        <taxon>Desulfovibrionales</taxon>
        <taxon>Desulfovibrionaceae</taxon>
        <taxon>Alkalidesulfovibrio</taxon>
    </lineage>
</organism>
<dbReference type="Proteomes" id="UP000014975">
    <property type="component" value="Unassembled WGS sequence"/>
</dbReference>
<evidence type="ECO:0008006" key="4">
    <source>
        <dbReference type="Google" id="ProtNLM"/>
    </source>
</evidence>
<dbReference type="STRING" id="1121439.dsat_0325"/>
<gene>
    <name evidence="2" type="ORF">dsat_0325</name>
</gene>
<keyword evidence="1" id="KW-0175">Coiled coil</keyword>
<accession>S7UGE2</accession>
<name>S7UGE2_9BACT</name>
<sequence length="58" mass="6851">MEILEQLEQRMTALLNRIKELEEENSLLRSELEEARRNRDAVMNRIDGLLRKVQGALD</sequence>
<dbReference type="EMBL" id="ATHI01000026">
    <property type="protein sequence ID" value="EPR32884.1"/>
    <property type="molecule type" value="Genomic_DNA"/>
</dbReference>
<protein>
    <recommendedName>
        <fullName evidence="4">Cell division protein ZapB</fullName>
    </recommendedName>
</protein>
<evidence type="ECO:0000313" key="2">
    <source>
        <dbReference type="EMBL" id="EPR32884.1"/>
    </source>
</evidence>
<keyword evidence="3" id="KW-1185">Reference proteome</keyword>
<evidence type="ECO:0000256" key="1">
    <source>
        <dbReference type="SAM" id="Coils"/>
    </source>
</evidence>
<dbReference type="PATRIC" id="fig|1121439.3.peg.1674"/>
<reference evidence="2 3" key="1">
    <citation type="journal article" date="2013" name="Genome Announc.">
        <title>Draft genome sequences for three mercury-methylating, sulfate-reducing bacteria.</title>
        <authorList>
            <person name="Brown S.D."/>
            <person name="Hurt R.A.Jr."/>
            <person name="Gilmour C.C."/>
            <person name="Elias D.A."/>
        </authorList>
    </citation>
    <scope>NUCLEOTIDE SEQUENCE [LARGE SCALE GENOMIC DNA]</scope>
    <source>
        <strain evidence="2 3">DSM 16529</strain>
    </source>
</reference>
<feature type="coiled-coil region" evidence="1">
    <location>
        <begin position="4"/>
        <end position="52"/>
    </location>
</feature>
<dbReference type="eggNOG" id="ENOG5032EC4">
    <property type="taxonomic scope" value="Bacteria"/>
</dbReference>